<feature type="chain" id="PRO_5034016521" description="Secreted protein" evidence="2">
    <location>
        <begin position="28"/>
        <end position="245"/>
    </location>
</feature>
<dbReference type="Proteomes" id="UP000654918">
    <property type="component" value="Unassembled WGS sequence"/>
</dbReference>
<keyword evidence="2" id="KW-0732">Signal</keyword>
<dbReference type="AlphaFoldDB" id="A0A8H6KKU8"/>
<keyword evidence="4" id="KW-1185">Reference proteome</keyword>
<feature type="compositionally biased region" description="Basic residues" evidence="1">
    <location>
        <begin position="63"/>
        <end position="74"/>
    </location>
</feature>
<sequence>MVLSPTLLQLTCFTVAQIVLCPRTCSCQHHQVQHWSSSSLRLRPHRGPNPSWAVASEQSYSRSRLKGKPALRFKQHFDRRDKSRRERPMDWSRPRPARAILFRHAINPTIPGPVGPVLVNRIARSLGFFSLDPFCSAAMFVFPPMLPATQTNASASDVFTAGHSRTASLKRPIPLIETTPSVWYYSLAALLSALRVSNKDPDRLFGRTTLKISVTNSRLLRLRIGCYPCLKNLAAAGFLGWPMHA</sequence>
<evidence type="ECO:0000256" key="2">
    <source>
        <dbReference type="SAM" id="SignalP"/>
    </source>
</evidence>
<feature type="region of interest" description="Disordered" evidence="1">
    <location>
        <begin position="38"/>
        <end position="91"/>
    </location>
</feature>
<comment type="caution">
    <text evidence="3">The sequence shown here is derived from an EMBL/GenBank/DDBJ whole genome shotgun (WGS) entry which is preliminary data.</text>
</comment>
<name>A0A8H6KKU8_9PEZI</name>
<dbReference type="EMBL" id="WIGO01000064">
    <property type="protein sequence ID" value="KAF6832926.1"/>
    <property type="molecule type" value="Genomic_DNA"/>
</dbReference>
<feature type="signal peptide" evidence="2">
    <location>
        <begin position="1"/>
        <end position="27"/>
    </location>
</feature>
<gene>
    <name evidence="3" type="ORF">CPLU01_05875</name>
</gene>
<evidence type="ECO:0000256" key="1">
    <source>
        <dbReference type="SAM" id="MobiDB-lite"/>
    </source>
</evidence>
<evidence type="ECO:0000313" key="3">
    <source>
        <dbReference type="EMBL" id="KAF6832926.1"/>
    </source>
</evidence>
<protein>
    <recommendedName>
        <fullName evidence="5">Secreted protein</fullName>
    </recommendedName>
</protein>
<evidence type="ECO:0000313" key="4">
    <source>
        <dbReference type="Proteomes" id="UP000654918"/>
    </source>
</evidence>
<organism evidence="3 4">
    <name type="scientific">Colletotrichum plurivorum</name>
    <dbReference type="NCBI Taxonomy" id="2175906"/>
    <lineage>
        <taxon>Eukaryota</taxon>
        <taxon>Fungi</taxon>
        <taxon>Dikarya</taxon>
        <taxon>Ascomycota</taxon>
        <taxon>Pezizomycotina</taxon>
        <taxon>Sordariomycetes</taxon>
        <taxon>Hypocreomycetidae</taxon>
        <taxon>Glomerellales</taxon>
        <taxon>Glomerellaceae</taxon>
        <taxon>Colletotrichum</taxon>
        <taxon>Colletotrichum orchidearum species complex</taxon>
    </lineage>
</organism>
<feature type="compositionally biased region" description="Basic and acidic residues" evidence="1">
    <location>
        <begin position="75"/>
        <end position="91"/>
    </location>
</feature>
<proteinExistence type="predicted"/>
<reference evidence="3" key="1">
    <citation type="journal article" date="2020" name="Phytopathology">
        <title>Genome Sequence Resources of Colletotrichum truncatum, C. plurivorum, C. musicola, and C. sojae: Four Species Pathogenic to Soybean (Glycine max).</title>
        <authorList>
            <person name="Rogerio F."/>
            <person name="Boufleur T.R."/>
            <person name="Ciampi-Guillardi M."/>
            <person name="Sukno S.A."/>
            <person name="Thon M.R."/>
            <person name="Massola Junior N.S."/>
            <person name="Baroncelli R."/>
        </authorList>
    </citation>
    <scope>NUCLEOTIDE SEQUENCE</scope>
    <source>
        <strain evidence="3">LFN00145</strain>
    </source>
</reference>
<evidence type="ECO:0008006" key="5">
    <source>
        <dbReference type="Google" id="ProtNLM"/>
    </source>
</evidence>
<accession>A0A8H6KKU8</accession>